<keyword evidence="6" id="KW-0547">Nucleotide-binding</keyword>
<feature type="transmembrane region" description="Helical" evidence="11">
    <location>
        <begin position="176"/>
        <end position="195"/>
    </location>
</feature>
<dbReference type="InterPro" id="IPR036640">
    <property type="entry name" value="ABC1_TM_sf"/>
</dbReference>
<evidence type="ECO:0000256" key="11">
    <source>
        <dbReference type="SAM" id="Phobius"/>
    </source>
</evidence>
<keyword evidence="8 11" id="KW-1133">Transmembrane helix</keyword>
<dbReference type="InterPro" id="IPR027417">
    <property type="entry name" value="P-loop_NTPase"/>
</dbReference>
<dbReference type="InParanoid" id="A0A058ZY40"/>
<dbReference type="GO" id="GO:0016020">
    <property type="term" value="C:membrane"/>
    <property type="evidence" value="ECO:0000318"/>
    <property type="project" value="GO_Central"/>
</dbReference>
<evidence type="ECO:0000256" key="9">
    <source>
        <dbReference type="ARBA" id="ARBA00023136"/>
    </source>
</evidence>
<evidence type="ECO:0000256" key="4">
    <source>
        <dbReference type="ARBA" id="ARBA00022692"/>
    </source>
</evidence>
<feature type="domain" description="ABC transmembrane type-1" evidence="13">
    <location>
        <begin position="719"/>
        <end position="862"/>
    </location>
</feature>
<accession>A0A058ZY40</accession>
<dbReference type="SUPFAM" id="SSF90123">
    <property type="entry name" value="ABC transporter transmembrane region"/>
    <property type="match status" value="2"/>
</dbReference>
<evidence type="ECO:0000256" key="10">
    <source>
        <dbReference type="ARBA" id="ARBA00023180"/>
    </source>
</evidence>
<dbReference type="Gramene" id="KCW46688">
    <property type="protein sequence ID" value="KCW46688"/>
    <property type="gene ID" value="EUGRSUZ_K00500"/>
</dbReference>
<feature type="transmembrane region" description="Helical" evidence="11">
    <location>
        <begin position="829"/>
        <end position="850"/>
    </location>
</feature>
<feature type="domain" description="ABC transporter" evidence="12">
    <location>
        <begin position="356"/>
        <end position="600"/>
    </location>
</feature>
<feature type="transmembrane region" description="Helical" evidence="11">
    <location>
        <begin position="657"/>
        <end position="685"/>
    </location>
</feature>
<evidence type="ECO:0000259" key="12">
    <source>
        <dbReference type="PROSITE" id="PS50893"/>
    </source>
</evidence>
<dbReference type="Gene3D" id="1.20.1560.10">
    <property type="entry name" value="ABC transporter type 1, transmembrane domain"/>
    <property type="match status" value="1"/>
</dbReference>
<evidence type="ECO:0000256" key="5">
    <source>
        <dbReference type="ARBA" id="ARBA00022737"/>
    </source>
</evidence>
<dbReference type="OMA" id="NTHHGRI"/>
<dbReference type="PANTHER" id="PTHR43394">
    <property type="entry name" value="ATP-DEPENDENT PERMEASE MDL1, MITOCHONDRIAL"/>
    <property type="match status" value="1"/>
</dbReference>
<comment type="similarity">
    <text evidence="2">Belongs to the ABC transporter superfamily. ABCB family. Multidrug resistance exporter (TC 3.A.1.201) subfamily.</text>
</comment>
<keyword evidence="9 11" id="KW-0472">Membrane</keyword>
<dbReference type="PROSITE" id="PS50893">
    <property type="entry name" value="ABC_TRANSPORTER_2"/>
    <property type="match status" value="1"/>
</dbReference>
<reference evidence="14" key="1">
    <citation type="submission" date="2013-07" db="EMBL/GenBank/DDBJ databases">
        <title>The genome of Eucalyptus grandis.</title>
        <authorList>
            <person name="Schmutz J."/>
            <person name="Hayes R."/>
            <person name="Myburg A."/>
            <person name="Tuskan G."/>
            <person name="Grattapaglia D."/>
            <person name="Rokhsar D.S."/>
        </authorList>
    </citation>
    <scope>NUCLEOTIDE SEQUENCE</scope>
    <source>
        <tissue evidence="14">Leaf extractions</tissue>
    </source>
</reference>
<evidence type="ECO:0000256" key="1">
    <source>
        <dbReference type="ARBA" id="ARBA00004141"/>
    </source>
</evidence>
<keyword evidence="3" id="KW-0813">Transport</keyword>
<dbReference type="InterPro" id="IPR003439">
    <property type="entry name" value="ABC_transporter-like_ATP-bd"/>
</dbReference>
<dbReference type="Pfam" id="PF00005">
    <property type="entry name" value="ABC_tran"/>
    <property type="match status" value="2"/>
</dbReference>
<protein>
    <submittedName>
        <fullName evidence="14">Uncharacterized protein</fullName>
    </submittedName>
</protein>
<dbReference type="CDD" id="cd18577">
    <property type="entry name" value="ABC_6TM_Pgp_ABCB1_D1_like"/>
    <property type="match status" value="1"/>
</dbReference>
<comment type="subcellular location">
    <subcellularLocation>
        <location evidence="1">Membrane</location>
        <topology evidence="1">Multi-pass membrane protein</topology>
    </subcellularLocation>
</comment>
<dbReference type="GO" id="GO:0016887">
    <property type="term" value="F:ATP hydrolysis activity"/>
    <property type="evidence" value="ECO:0007669"/>
    <property type="project" value="InterPro"/>
</dbReference>
<evidence type="ECO:0000259" key="13">
    <source>
        <dbReference type="PROSITE" id="PS50929"/>
    </source>
</evidence>
<dbReference type="GO" id="GO:0055085">
    <property type="term" value="P:transmembrane transport"/>
    <property type="evidence" value="ECO:0000318"/>
    <property type="project" value="GO_Central"/>
</dbReference>
<dbReference type="FunFam" id="3.40.50.300:FF:000240">
    <property type="entry name" value="ABC transporter B family member 20"/>
    <property type="match status" value="1"/>
</dbReference>
<dbReference type="InterPro" id="IPR011527">
    <property type="entry name" value="ABC1_TM_dom"/>
</dbReference>
<dbReference type="PANTHER" id="PTHR43394:SF11">
    <property type="entry name" value="ATP-BINDING CASSETTE TRANSPORTER"/>
    <property type="match status" value="1"/>
</dbReference>
<feature type="transmembrane region" description="Helical" evidence="11">
    <location>
        <begin position="201"/>
        <end position="219"/>
    </location>
</feature>
<keyword evidence="10" id="KW-0325">Glycoprotein</keyword>
<evidence type="ECO:0000256" key="3">
    <source>
        <dbReference type="ARBA" id="ARBA00022448"/>
    </source>
</evidence>
<proteinExistence type="inferred from homology"/>
<dbReference type="GO" id="GO:0140359">
    <property type="term" value="F:ABC-type transporter activity"/>
    <property type="evidence" value="ECO:0007669"/>
    <property type="project" value="InterPro"/>
</dbReference>
<keyword evidence="4 11" id="KW-0812">Transmembrane</keyword>
<sequence>MVQTSTQPEQPMQVEGKETEVLEEVKKKSDPIGLPFYKLLKYADALDWILMALGTIGSVVHAMAQPIGYLLLGKALNAFGSHIDDKDGMVHALKKLFIRVFLLSSFRLFHMCGTWLRNLPAGILEIGCWMFVSERQTARIRLEFPRSLLRQEIGEWKSHCRNKYSRVIQDAIGEKLGHFLSCFATFFSGVLIAFICSWEVSLVTLFVVPFILLIGATYTKKMNAISAAKMIYLSEATAVVEQIISHIKSVFAFVGEDRAIKSFSDCMDKQSVITRGEALIKGVGTGMFQAVTNSSWALIIWIGAIVVTARRSSGGNVIAAVMSILFGAISITYAAPDMQVFNQAKAAGNEVFKVIRRKPNISNTSGGIVVKEIKGNIDIRNIHFAYPSREDKVILQGFTLSGCGKSTIISLVARFYDPSKGVILIDNRNIKDLDLKCLRQNIGALSQEPSLFAGTIKDNLKVGNSDADDQQIENAATMANAHNFISQLPDKHSTEVGRRGFQLSGGQKQRIATARAILKNPPILLLDEATSALDSESKKLVQEELEKAMQGRTVILIAHRLSTIVNADEIAVVENGQVKETGTHSTLLDTSKFYNSLFNIQSISVVRDERVLSEKGAEIEESLTEDPEQEEHKKRLEAVHFFRIWFWLRRTELIKTAIGSIAASFSGISKPVFGFFIITIGVGYYHKHAKQEVGWYSIAFSLIGEKAMTNLRKALFSVIILDRMSVIVQGITSILIATVVSMIVNWRMGLVAWTVMPCHVIGGLIQAKSAKGFAGDSSAAHGEVISLSSESATNIRTVASFCYEEQILRMAKLALEVPTKESRRTSIRYGIIQGFPICLWNIAHAVALWYTAVLVDRGQATFENGIRSYQIFSLKVPSITELILTPAFQTLDRKTEIEPDVPENTHHGRIEGTAEFQIIKFKYPSRPEVTVLKNFTLKIEAGTKVGLVGPSGAGKSSILALLLRFYDPMEGKVVIDGKDIKEYNLRWVRTRIGFVQQEPILISSSIRENIRYGHCARSIRLDGLTPVGRPHRVASDDSPPPPIASFAVVFVFNRDCDRGRER</sequence>
<feature type="transmembrane region" description="Helical" evidence="11">
    <location>
        <begin position="290"/>
        <end position="309"/>
    </location>
</feature>
<gene>
    <name evidence="14" type="ORF">EUGRSUZ_K00500</name>
</gene>
<dbReference type="SMART" id="SM00382">
    <property type="entry name" value="AAA"/>
    <property type="match status" value="2"/>
</dbReference>
<dbReference type="InterPro" id="IPR003593">
    <property type="entry name" value="AAA+_ATPase"/>
</dbReference>
<feature type="transmembrane region" description="Helical" evidence="11">
    <location>
        <begin position="726"/>
        <end position="746"/>
    </location>
</feature>
<evidence type="ECO:0000256" key="2">
    <source>
        <dbReference type="ARBA" id="ARBA00007577"/>
    </source>
</evidence>
<dbReference type="EMBL" id="KK198763">
    <property type="protein sequence ID" value="KCW46688.1"/>
    <property type="molecule type" value="Genomic_DNA"/>
</dbReference>
<evidence type="ECO:0000256" key="6">
    <source>
        <dbReference type="ARBA" id="ARBA00022741"/>
    </source>
</evidence>
<dbReference type="GO" id="GO:0042626">
    <property type="term" value="F:ATPase-coupled transmembrane transporter activity"/>
    <property type="evidence" value="ECO:0000318"/>
    <property type="project" value="GO_Central"/>
</dbReference>
<dbReference type="SUPFAM" id="SSF52540">
    <property type="entry name" value="P-loop containing nucleoside triphosphate hydrolases"/>
    <property type="match status" value="2"/>
</dbReference>
<dbReference type="GO" id="GO:0005524">
    <property type="term" value="F:ATP binding"/>
    <property type="evidence" value="ECO:0007669"/>
    <property type="project" value="UniProtKB-KW"/>
</dbReference>
<evidence type="ECO:0000313" key="14">
    <source>
        <dbReference type="EMBL" id="KCW46688.1"/>
    </source>
</evidence>
<dbReference type="InterPro" id="IPR039421">
    <property type="entry name" value="Type_1_exporter"/>
</dbReference>
<feature type="transmembrane region" description="Helical" evidence="11">
    <location>
        <begin position="48"/>
        <end position="72"/>
    </location>
</feature>
<keyword evidence="5" id="KW-0677">Repeat</keyword>
<name>A0A058ZY40_EUCGR</name>
<organism evidence="14">
    <name type="scientific">Eucalyptus grandis</name>
    <name type="common">Flooded gum</name>
    <dbReference type="NCBI Taxonomy" id="71139"/>
    <lineage>
        <taxon>Eukaryota</taxon>
        <taxon>Viridiplantae</taxon>
        <taxon>Streptophyta</taxon>
        <taxon>Embryophyta</taxon>
        <taxon>Tracheophyta</taxon>
        <taxon>Spermatophyta</taxon>
        <taxon>Magnoliopsida</taxon>
        <taxon>eudicotyledons</taxon>
        <taxon>Gunneridae</taxon>
        <taxon>Pentapetalae</taxon>
        <taxon>rosids</taxon>
        <taxon>malvids</taxon>
        <taxon>Myrtales</taxon>
        <taxon>Myrtaceae</taxon>
        <taxon>Myrtoideae</taxon>
        <taxon>Eucalypteae</taxon>
        <taxon>Eucalyptus</taxon>
    </lineage>
</organism>
<feature type="transmembrane region" description="Helical" evidence="11">
    <location>
        <begin position="315"/>
        <end position="335"/>
    </location>
</feature>
<feature type="domain" description="ABC transmembrane type-1" evidence="13">
    <location>
        <begin position="52"/>
        <end position="343"/>
    </location>
</feature>
<keyword evidence="7" id="KW-0067">ATP-binding</keyword>
<dbReference type="AlphaFoldDB" id="A0A058ZY40"/>
<dbReference type="PROSITE" id="PS50929">
    <property type="entry name" value="ABC_TM1F"/>
    <property type="match status" value="2"/>
</dbReference>
<evidence type="ECO:0000256" key="8">
    <source>
        <dbReference type="ARBA" id="ARBA00022989"/>
    </source>
</evidence>
<evidence type="ECO:0000256" key="7">
    <source>
        <dbReference type="ARBA" id="ARBA00022840"/>
    </source>
</evidence>
<dbReference type="Gene3D" id="3.40.50.300">
    <property type="entry name" value="P-loop containing nucleotide triphosphate hydrolases"/>
    <property type="match status" value="2"/>
</dbReference>
<dbReference type="Pfam" id="PF00664">
    <property type="entry name" value="ABC_membrane"/>
    <property type="match status" value="2"/>
</dbReference>